<dbReference type="EMBL" id="CCYD01000645">
    <property type="protein sequence ID" value="CEG42785.1"/>
    <property type="molecule type" value="Genomic_DNA"/>
</dbReference>
<dbReference type="RefSeq" id="XP_036263236.1">
    <property type="nucleotide sequence ID" value="XM_036407542.1"/>
</dbReference>
<protein>
    <submittedName>
        <fullName evidence="1">Uncharacterized protein</fullName>
    </submittedName>
</protein>
<reference evidence="2" key="1">
    <citation type="submission" date="2014-09" db="EMBL/GenBank/DDBJ databases">
        <authorList>
            <person name="Sharma Rahul"/>
            <person name="Thines Marco"/>
        </authorList>
    </citation>
    <scope>NUCLEOTIDE SEQUENCE [LARGE SCALE GENOMIC DNA]</scope>
</reference>
<dbReference type="GeneID" id="59052648"/>
<dbReference type="AlphaFoldDB" id="A0A0P1APJ9"/>
<keyword evidence="2" id="KW-1185">Reference proteome</keyword>
<evidence type="ECO:0000313" key="1">
    <source>
        <dbReference type="EMBL" id="CEG42785.1"/>
    </source>
</evidence>
<accession>A0A0P1APJ9</accession>
<evidence type="ECO:0000313" key="2">
    <source>
        <dbReference type="Proteomes" id="UP000054928"/>
    </source>
</evidence>
<name>A0A0P1APJ9_PLAHL</name>
<dbReference type="Proteomes" id="UP000054928">
    <property type="component" value="Unassembled WGS sequence"/>
</dbReference>
<organism evidence="1 2">
    <name type="scientific">Plasmopara halstedii</name>
    <name type="common">Downy mildew of sunflower</name>
    <dbReference type="NCBI Taxonomy" id="4781"/>
    <lineage>
        <taxon>Eukaryota</taxon>
        <taxon>Sar</taxon>
        <taxon>Stramenopiles</taxon>
        <taxon>Oomycota</taxon>
        <taxon>Peronosporomycetes</taxon>
        <taxon>Peronosporales</taxon>
        <taxon>Peronosporaceae</taxon>
        <taxon>Plasmopara</taxon>
    </lineage>
</organism>
<sequence length="92" mass="10305">MSPNSLTTSSNGMRNDDNCFLWVFAARMTPHDSGSLLHHLEMKPGYALEHATEESFHTSARGERTESFSAAITHGRSLVYLLDCYLLLKINC</sequence>
<proteinExistence type="predicted"/>